<dbReference type="Pfam" id="PF14706">
    <property type="entry name" value="Tnp_DNA_bind"/>
    <property type="match status" value="1"/>
</dbReference>
<dbReference type="InterPro" id="IPR012337">
    <property type="entry name" value="RNaseH-like_sf"/>
</dbReference>
<evidence type="ECO:0000259" key="1">
    <source>
        <dbReference type="Pfam" id="PF01609"/>
    </source>
</evidence>
<dbReference type="Pfam" id="PF01609">
    <property type="entry name" value="DDE_Tnp_1"/>
    <property type="match status" value="1"/>
</dbReference>
<protein>
    <recommendedName>
        <fullName evidence="5">IS4 family transposase</fullName>
    </recommendedName>
</protein>
<dbReference type="PANTHER" id="PTHR37319:SF1">
    <property type="entry name" value="TRANSPOSASE TN5 DIMERISATION DOMAIN-CONTAINING PROTEIN"/>
    <property type="match status" value="1"/>
</dbReference>
<dbReference type="GO" id="GO:0003677">
    <property type="term" value="F:DNA binding"/>
    <property type="evidence" value="ECO:0007669"/>
    <property type="project" value="InterPro"/>
</dbReference>
<evidence type="ECO:0000259" key="2">
    <source>
        <dbReference type="Pfam" id="PF14706"/>
    </source>
</evidence>
<dbReference type="Gene3D" id="3.90.350.10">
    <property type="entry name" value="Transposase Inhibitor Protein From Tn5, Chain A, domain 1"/>
    <property type="match status" value="1"/>
</dbReference>
<feature type="domain" description="Transposase Tn5-like N-terminal" evidence="2">
    <location>
        <begin position="17"/>
        <end position="73"/>
    </location>
</feature>
<evidence type="ECO:0000313" key="3">
    <source>
        <dbReference type="EMBL" id="AWM37830.1"/>
    </source>
</evidence>
<keyword evidence="4" id="KW-1185">Reference proteome</keyword>
<evidence type="ECO:0000313" key="4">
    <source>
        <dbReference type="Proteomes" id="UP000245802"/>
    </source>
</evidence>
<dbReference type="InterPro" id="IPR047768">
    <property type="entry name" value="Tn5p-like"/>
</dbReference>
<dbReference type="InterPro" id="IPR038215">
    <property type="entry name" value="TN5-like_N_sf"/>
</dbReference>
<proteinExistence type="predicted"/>
<accession>A0A2Z3H9Q9</accession>
<dbReference type="Gene3D" id="1.10.740.10">
    <property type="entry name" value="Transferase Inhibitor Protein From Tn5, Chain"/>
    <property type="match status" value="1"/>
</dbReference>
<dbReference type="NCBIfam" id="NF033590">
    <property type="entry name" value="transpos_IS4_3"/>
    <property type="match status" value="1"/>
</dbReference>
<dbReference type="InterPro" id="IPR014737">
    <property type="entry name" value="Transposase_Tn5-like_C"/>
</dbReference>
<dbReference type="GO" id="GO:0006313">
    <property type="term" value="P:DNA transposition"/>
    <property type="evidence" value="ECO:0007669"/>
    <property type="project" value="InterPro"/>
</dbReference>
<dbReference type="InterPro" id="IPR054836">
    <property type="entry name" value="Tn5_transposase"/>
</dbReference>
<dbReference type="SUPFAM" id="SSF53098">
    <property type="entry name" value="Ribonuclease H-like"/>
    <property type="match status" value="1"/>
</dbReference>
<gene>
    <name evidence="3" type="ORF">C1280_13045</name>
</gene>
<sequence length="472" mass="52302">MGLRGARVDSSFQSRARFARAHFAGAELGDRRRSARLVALAELGDRPQGTLPNKIPDPYQLDAAYRFFRTEQVTPDAIQQPHRHHTRVELDRTEDVVLIAHDGTELNFTGLGVPELGVLAGPKQRGFVAHNSLAVTASGRILGLLHQILFTPRNASRKAPKSERRHDPHKASVLWRDALEAIGPAPAGKRWVHVADRGADVTEFRDYAHENRMEYVVRVNHNRNVTVLDEAGEWTVAKLHDTLQCQPALGRRTQEVGTQKGRTGGTATVAVRALTLSLIPPRPPRGRARGVPLLVTAIRVWEVDPPAGEKPLEWLLVTNVPGADVASAWARADWYAKRWRVEEYHKSLKTGLGLEELQLTTKVGLQNALSLLSVVAVGLVMLRELARDPVTAAQPIDGWVQRSWVEVLSQWRHDHGEQLATVKDWVWALARLGGHQNAAQLGPPGWHTLLRGWPQLQAMIDGWEIRGSCGGS</sequence>
<dbReference type="EMBL" id="CP025958">
    <property type="protein sequence ID" value="AWM37830.1"/>
    <property type="molecule type" value="Genomic_DNA"/>
</dbReference>
<dbReference type="InterPro" id="IPR002559">
    <property type="entry name" value="Transposase_11"/>
</dbReference>
<dbReference type="Gene3D" id="1.10.246.40">
    <property type="entry name" value="Tn5 transposase, domain 1"/>
    <property type="match status" value="1"/>
</dbReference>
<name>A0A2Z3H9Q9_9BACT</name>
<dbReference type="PANTHER" id="PTHR37319">
    <property type="entry name" value="TRANSPOSASE"/>
    <property type="match status" value="1"/>
</dbReference>
<dbReference type="GO" id="GO:0004803">
    <property type="term" value="F:transposase activity"/>
    <property type="evidence" value="ECO:0007669"/>
    <property type="project" value="InterPro"/>
</dbReference>
<dbReference type="InterPro" id="IPR014735">
    <property type="entry name" value="Transposase_Tn5-like_N"/>
</dbReference>
<dbReference type="KEGG" id="gog:C1280_13045"/>
<dbReference type="Proteomes" id="UP000245802">
    <property type="component" value="Chromosome"/>
</dbReference>
<reference evidence="3 4" key="1">
    <citation type="submission" date="2018-01" db="EMBL/GenBank/DDBJ databases">
        <title>G. obscuriglobus.</title>
        <authorList>
            <person name="Franke J."/>
            <person name="Blomberg W."/>
            <person name="Selmecki A."/>
        </authorList>
    </citation>
    <scope>NUCLEOTIDE SEQUENCE [LARGE SCALE GENOMIC DNA]</scope>
    <source>
        <strain evidence="3 4">DSM 5831</strain>
    </source>
</reference>
<evidence type="ECO:0008006" key="5">
    <source>
        <dbReference type="Google" id="ProtNLM"/>
    </source>
</evidence>
<feature type="domain" description="Transposase IS4-like" evidence="1">
    <location>
        <begin position="177"/>
        <end position="373"/>
    </location>
</feature>
<dbReference type="AlphaFoldDB" id="A0A2Z3H9Q9"/>
<organism evidence="3 4">
    <name type="scientific">Gemmata obscuriglobus</name>
    <dbReference type="NCBI Taxonomy" id="114"/>
    <lineage>
        <taxon>Bacteria</taxon>
        <taxon>Pseudomonadati</taxon>
        <taxon>Planctomycetota</taxon>
        <taxon>Planctomycetia</taxon>
        <taxon>Gemmatales</taxon>
        <taxon>Gemmataceae</taxon>
        <taxon>Gemmata</taxon>
    </lineage>
</organism>
<dbReference type="OrthoDB" id="282824at2"/>